<organism evidence="1 2">
    <name type="scientific">Microbacterium paludicola</name>
    <dbReference type="NCBI Taxonomy" id="300019"/>
    <lineage>
        <taxon>Bacteria</taxon>
        <taxon>Bacillati</taxon>
        <taxon>Actinomycetota</taxon>
        <taxon>Actinomycetes</taxon>
        <taxon>Micrococcales</taxon>
        <taxon>Microbacteriaceae</taxon>
        <taxon>Microbacterium</taxon>
    </lineage>
</organism>
<protein>
    <recommendedName>
        <fullName evidence="3">Saccharopine dehydrogenase</fullName>
    </recommendedName>
</protein>
<sequence length="315" mass="31814">MSQLSVLVLGSRGAVGAGAADALRAGGHAVVGASRRPGPGGLAVDVTTPEGREVLAAAARRADAVIDASGLEITAVQEAVGSTPLVDVSATASHLARLAGGVADGGAVLLGAGIAPGVSTVLASALGAALGDDVDVTVMLGAGEHHGAAAVDWTVRLAGVPLYAAPEAERIVNLRSARRFRSAAENRRYLRVDFPDDLLWGSRSGVAVRSWLALDSRVATAALRTVGVFPLLAPLLRRAPHLGTSRWRVGAVHRQSGRRFSASGEGQSLATGRMAALAATRMVERGVRGVVSMADVVGVDDIRGVAGIGVDCGEG</sequence>
<dbReference type="EMBL" id="JAVIZA010000001">
    <property type="protein sequence ID" value="MDR6167426.1"/>
    <property type="molecule type" value="Genomic_DNA"/>
</dbReference>
<evidence type="ECO:0008006" key="3">
    <source>
        <dbReference type="Google" id="ProtNLM"/>
    </source>
</evidence>
<accession>A0ABU1I0K7</accession>
<name>A0ABU1I0K7_9MICO</name>
<dbReference type="RefSeq" id="WP_309665949.1">
    <property type="nucleotide sequence ID" value="NZ_JAVIZA010000001.1"/>
</dbReference>
<comment type="caution">
    <text evidence="1">The sequence shown here is derived from an EMBL/GenBank/DDBJ whole genome shotgun (WGS) entry which is preliminary data.</text>
</comment>
<keyword evidence="2" id="KW-1185">Reference proteome</keyword>
<dbReference type="InterPro" id="IPR036291">
    <property type="entry name" value="NAD(P)-bd_dom_sf"/>
</dbReference>
<dbReference type="Proteomes" id="UP001260188">
    <property type="component" value="Unassembled WGS sequence"/>
</dbReference>
<dbReference type="SUPFAM" id="SSF51735">
    <property type="entry name" value="NAD(P)-binding Rossmann-fold domains"/>
    <property type="match status" value="1"/>
</dbReference>
<reference evidence="1 2" key="1">
    <citation type="submission" date="2023-08" db="EMBL/GenBank/DDBJ databases">
        <title>Functional and genomic diversity of the sorghum phyllosphere microbiome.</title>
        <authorList>
            <person name="Shade A."/>
        </authorList>
    </citation>
    <scope>NUCLEOTIDE SEQUENCE [LARGE SCALE GENOMIC DNA]</scope>
    <source>
        <strain evidence="1 2">SORGH_AS_0919</strain>
    </source>
</reference>
<proteinExistence type="predicted"/>
<evidence type="ECO:0000313" key="1">
    <source>
        <dbReference type="EMBL" id="MDR6167426.1"/>
    </source>
</evidence>
<gene>
    <name evidence="1" type="ORF">QE367_001630</name>
</gene>
<evidence type="ECO:0000313" key="2">
    <source>
        <dbReference type="Proteomes" id="UP001260188"/>
    </source>
</evidence>